<evidence type="ECO:0000313" key="9">
    <source>
        <dbReference type="Proteomes" id="UP000260721"/>
    </source>
</evidence>
<dbReference type="InterPro" id="IPR036291">
    <property type="entry name" value="NAD(P)-bd_dom_sf"/>
</dbReference>
<dbReference type="SUPFAM" id="SSF51735">
    <property type="entry name" value="NAD(P)-binding Rossmann-fold domains"/>
    <property type="match status" value="1"/>
</dbReference>
<dbReference type="Gene3D" id="3.40.50.720">
    <property type="entry name" value="NAD(P)-binding Rossmann-like Domain"/>
    <property type="match status" value="2"/>
</dbReference>
<protein>
    <submittedName>
        <fullName evidence="7">2-hydroxyacid dehydrogenase</fullName>
    </submittedName>
    <submittedName>
        <fullName evidence="8">3-phosphoglycerate dehydrogenase</fullName>
    </submittedName>
</protein>
<keyword evidence="2 4" id="KW-0560">Oxidoreductase</keyword>
<sequence length="342" mass="38367">MKCVAIGDMFLSEESFKTVLEPCGLFDSYVGFEWKKDLGRKETRELIRKIETEGSEAYPLPEKIAKEIEDADVVFIHMCPIGEKTIENAKNLKYIITARGGVENICLEKAKEKGIRVIHCPMHNAHAVAELTVGLMICETRNVSRANYALKHGEWREKYPNSGQIKEMRSSTIGLIGFGAIGRLVVGLLRPFHCCILINDPYVPKEEIEKYGCKAVSKEELLKEADIVSLHGRIGPNDPPIIGKKELSMMHKNSYLINTARAVLVDMDALYEALKAHDIMGAAIDVFPKEPLPDNYPLLSLDNCTLTNHRGGDTIDSYNRAPEQLLEQFQEVLKTGSTKYMI</sequence>
<dbReference type="InterPro" id="IPR006139">
    <property type="entry name" value="D-isomer_2_OHA_DH_cat_dom"/>
</dbReference>
<dbReference type="PANTHER" id="PTHR42789:SF1">
    <property type="entry name" value="D-ISOMER SPECIFIC 2-HYDROXYACID DEHYDROGENASE FAMILY PROTEIN (AFU_ORTHOLOGUE AFUA_6G10090)"/>
    <property type="match status" value="1"/>
</dbReference>
<organism evidence="8 9">
    <name type="scientific">Faecalicoccus pleomorphus</name>
    <dbReference type="NCBI Taxonomy" id="1323"/>
    <lineage>
        <taxon>Bacteria</taxon>
        <taxon>Bacillati</taxon>
        <taxon>Bacillota</taxon>
        <taxon>Erysipelotrichia</taxon>
        <taxon>Erysipelotrichales</taxon>
        <taxon>Erysipelotrichaceae</taxon>
        <taxon>Faecalicoccus</taxon>
    </lineage>
</organism>
<evidence type="ECO:0000256" key="4">
    <source>
        <dbReference type="RuleBase" id="RU003719"/>
    </source>
</evidence>
<dbReference type="InterPro" id="IPR006140">
    <property type="entry name" value="D-isomer_DH_NAD-bd"/>
</dbReference>
<dbReference type="InterPro" id="IPR050857">
    <property type="entry name" value="D-2-hydroxyacid_DH"/>
</dbReference>
<evidence type="ECO:0000259" key="5">
    <source>
        <dbReference type="Pfam" id="PF00389"/>
    </source>
</evidence>
<dbReference type="Proteomes" id="UP000260721">
    <property type="component" value="Unassembled WGS sequence"/>
</dbReference>
<dbReference type="AlphaFoldDB" id="A0A3E3E7Q6"/>
<evidence type="ECO:0000256" key="2">
    <source>
        <dbReference type="ARBA" id="ARBA00023002"/>
    </source>
</evidence>
<accession>A0A3E3E7Q6</accession>
<feature type="domain" description="D-isomer specific 2-hydroxyacid dehydrogenase NAD-binding" evidence="6">
    <location>
        <begin position="133"/>
        <end position="311"/>
    </location>
</feature>
<comment type="caution">
    <text evidence="8">The sequence shown here is derived from an EMBL/GenBank/DDBJ whole genome shotgun (WGS) entry which is preliminary data.</text>
</comment>
<evidence type="ECO:0000259" key="6">
    <source>
        <dbReference type="Pfam" id="PF02826"/>
    </source>
</evidence>
<feature type="domain" description="D-isomer specific 2-hydroxyacid dehydrogenase catalytic" evidence="5">
    <location>
        <begin position="42"/>
        <end position="339"/>
    </location>
</feature>
<reference evidence="8 9" key="1">
    <citation type="submission" date="2018-08" db="EMBL/GenBank/DDBJ databases">
        <title>A genome reference for cultivated species of the human gut microbiota.</title>
        <authorList>
            <person name="Zou Y."/>
            <person name="Xue W."/>
            <person name="Luo G."/>
        </authorList>
    </citation>
    <scope>NUCLEOTIDE SEQUENCE [LARGE SCALE GENOMIC DNA]</scope>
    <source>
        <strain evidence="8 9">TF08-11</strain>
    </source>
</reference>
<evidence type="ECO:0000313" key="7">
    <source>
        <dbReference type="EMBL" id="MDB7981248.1"/>
    </source>
</evidence>
<evidence type="ECO:0000256" key="1">
    <source>
        <dbReference type="ARBA" id="ARBA00005854"/>
    </source>
</evidence>
<dbReference type="EMBL" id="JAQLXO010000001">
    <property type="protein sequence ID" value="MDB7981248.1"/>
    <property type="molecule type" value="Genomic_DNA"/>
</dbReference>
<dbReference type="Pfam" id="PF00389">
    <property type="entry name" value="2-Hacid_dh"/>
    <property type="match status" value="1"/>
</dbReference>
<dbReference type="EMBL" id="QUSK01000002">
    <property type="protein sequence ID" value="RGD78066.1"/>
    <property type="molecule type" value="Genomic_DNA"/>
</dbReference>
<evidence type="ECO:0000256" key="3">
    <source>
        <dbReference type="ARBA" id="ARBA00023027"/>
    </source>
</evidence>
<proteinExistence type="inferred from homology"/>
<dbReference type="Proteomes" id="UP001212981">
    <property type="component" value="Unassembled WGS sequence"/>
</dbReference>
<reference evidence="7" key="2">
    <citation type="submission" date="2023-01" db="EMBL/GenBank/DDBJ databases">
        <title>Human gut microbiome strain richness.</title>
        <authorList>
            <person name="Chen-Liaw A."/>
        </authorList>
    </citation>
    <scope>NUCLEOTIDE SEQUENCE</scope>
    <source>
        <strain evidence="7">D8_m1001271B151109d0_201107</strain>
    </source>
</reference>
<dbReference type="SUPFAM" id="SSF52283">
    <property type="entry name" value="Formate/glycerate dehydrogenase catalytic domain-like"/>
    <property type="match status" value="1"/>
</dbReference>
<evidence type="ECO:0000313" key="8">
    <source>
        <dbReference type="EMBL" id="RGD78066.1"/>
    </source>
</evidence>
<dbReference type="GO" id="GO:0016616">
    <property type="term" value="F:oxidoreductase activity, acting on the CH-OH group of donors, NAD or NADP as acceptor"/>
    <property type="evidence" value="ECO:0007669"/>
    <property type="project" value="InterPro"/>
</dbReference>
<dbReference type="PANTHER" id="PTHR42789">
    <property type="entry name" value="D-ISOMER SPECIFIC 2-HYDROXYACID DEHYDROGENASE FAMILY PROTEIN (AFU_ORTHOLOGUE AFUA_6G10090)"/>
    <property type="match status" value="1"/>
</dbReference>
<comment type="similarity">
    <text evidence="1 4">Belongs to the D-isomer specific 2-hydroxyacid dehydrogenase family.</text>
</comment>
<gene>
    <name evidence="8" type="ORF">DXC78_01300</name>
    <name evidence="7" type="ORF">PND82_00260</name>
</gene>
<dbReference type="Pfam" id="PF02826">
    <property type="entry name" value="2-Hacid_dh_C"/>
    <property type="match status" value="1"/>
</dbReference>
<dbReference type="RefSeq" id="WP_117445355.1">
    <property type="nucleotide sequence ID" value="NZ_JAQLXO010000001.1"/>
</dbReference>
<name>A0A3E3E7Q6_9FIRM</name>
<dbReference type="GO" id="GO:0051287">
    <property type="term" value="F:NAD binding"/>
    <property type="evidence" value="ECO:0007669"/>
    <property type="project" value="InterPro"/>
</dbReference>
<keyword evidence="3" id="KW-0520">NAD</keyword>
<dbReference type="CDD" id="cd12171">
    <property type="entry name" value="2-Hacid_dh_10"/>
    <property type="match status" value="1"/>
</dbReference>